<evidence type="ECO:0000313" key="1">
    <source>
        <dbReference type="EMBL" id="CAD8897445.1"/>
    </source>
</evidence>
<evidence type="ECO:0000313" key="2">
    <source>
        <dbReference type="EMBL" id="CAD8897446.1"/>
    </source>
</evidence>
<reference evidence="1" key="1">
    <citation type="submission" date="2021-01" db="EMBL/GenBank/DDBJ databases">
        <authorList>
            <person name="Corre E."/>
            <person name="Pelletier E."/>
            <person name="Niang G."/>
            <person name="Scheremetjew M."/>
            <person name="Finn R."/>
            <person name="Kale V."/>
            <person name="Holt S."/>
            <person name="Cochrane G."/>
            <person name="Meng A."/>
            <person name="Brown T."/>
            <person name="Cohen L."/>
        </authorList>
    </citation>
    <scope>NUCLEOTIDE SEQUENCE</scope>
    <source>
        <strain evidence="1">308</strain>
    </source>
</reference>
<accession>A0A6U5KEK6</accession>
<gene>
    <name evidence="1" type="ORF">CHYS00102_LOCUS24659</name>
    <name evidence="2" type="ORF">CHYS00102_LOCUS24660</name>
</gene>
<protein>
    <submittedName>
        <fullName evidence="1">Uncharacterized protein</fullName>
    </submittedName>
</protein>
<proteinExistence type="predicted"/>
<dbReference type="EMBL" id="HBFR01033773">
    <property type="protein sequence ID" value="CAD8897445.1"/>
    <property type="molecule type" value="Transcribed_RNA"/>
</dbReference>
<sequence length="130" mass="14648">MEADDYIPAASGISASSLSSPPTNRVESPATFYISIDVLVIVRSYKITIPKPLPVPRTKKTAAPKKLKSVVIPPKLVVFNVMKHMFIRDDGTISCSDSVKIATIHFRLRTVLEKLEEHFKNKRQREKEDK</sequence>
<name>A0A6U5KEK6_9STRA</name>
<organism evidence="1">
    <name type="scientific">Corethron hystrix</name>
    <dbReference type="NCBI Taxonomy" id="216773"/>
    <lineage>
        <taxon>Eukaryota</taxon>
        <taxon>Sar</taxon>
        <taxon>Stramenopiles</taxon>
        <taxon>Ochrophyta</taxon>
        <taxon>Bacillariophyta</taxon>
        <taxon>Coscinodiscophyceae</taxon>
        <taxon>Corethrophycidae</taxon>
        <taxon>Corethrales</taxon>
        <taxon>Corethraceae</taxon>
        <taxon>Corethron</taxon>
    </lineage>
</organism>
<dbReference type="AlphaFoldDB" id="A0A6U5KEK6"/>
<dbReference type="EMBL" id="HBFR01033774">
    <property type="protein sequence ID" value="CAD8897446.1"/>
    <property type="molecule type" value="Transcribed_RNA"/>
</dbReference>